<comment type="caution">
    <text evidence="3">The sequence shown here is derived from an EMBL/GenBank/DDBJ whole genome shotgun (WGS) entry which is preliminary data.</text>
</comment>
<protein>
    <recommendedName>
        <fullName evidence="5">Transmembrane protein</fullName>
    </recommendedName>
</protein>
<dbReference type="AlphaFoldDB" id="A0A8H3AJU3"/>
<keyword evidence="2" id="KW-0472">Membrane</keyword>
<dbReference type="Proteomes" id="UP000663841">
    <property type="component" value="Unassembled WGS sequence"/>
</dbReference>
<sequence>MSHANNSSPTKIHGSQLRMKRELFPRAPQVSVVTRTIYASKSRSPSVLVRHLIVYLGSTAATTNSPQPEDVSVPIGPIVGGIVGGMLIVLVAVGGWWWWGSRLRVSNAKGAKARRAQHLTTARTGHSKTESTETLKTKGSHSKPQASLSEKRQEKQPDNATVTHDSVQKPSAILAQERNTRPPFMHQTNSSASLTSSRYVPSRPSPLALNVVTRAPSVATDNPPTVVVTAPKQPSDPPLLSPQSAALRRLSPLPPKVQVVPPSPPPPVHRLSKPITRQSIQSVQSAASEYSLDSPIGVAYGGDELERQQYTNPRDEWRESQDDIMSHMRTAAQARDLFNA</sequence>
<proteinExistence type="predicted"/>
<dbReference type="EMBL" id="CAJMWW010000079">
    <property type="protein sequence ID" value="CAE6425354.1"/>
    <property type="molecule type" value="Genomic_DNA"/>
</dbReference>
<feature type="compositionally biased region" description="Polar residues" evidence="1">
    <location>
        <begin position="158"/>
        <end position="169"/>
    </location>
</feature>
<feature type="region of interest" description="Disordered" evidence="1">
    <location>
        <begin position="113"/>
        <end position="201"/>
    </location>
</feature>
<accession>A0A8H3AJU3</accession>
<evidence type="ECO:0008006" key="5">
    <source>
        <dbReference type="Google" id="ProtNLM"/>
    </source>
</evidence>
<organism evidence="3 4">
    <name type="scientific">Rhizoctonia solani</name>
    <dbReference type="NCBI Taxonomy" id="456999"/>
    <lineage>
        <taxon>Eukaryota</taxon>
        <taxon>Fungi</taxon>
        <taxon>Dikarya</taxon>
        <taxon>Basidiomycota</taxon>
        <taxon>Agaricomycotina</taxon>
        <taxon>Agaricomycetes</taxon>
        <taxon>Cantharellales</taxon>
        <taxon>Ceratobasidiaceae</taxon>
        <taxon>Rhizoctonia</taxon>
    </lineage>
</organism>
<gene>
    <name evidence="3" type="ORF">RDB_LOCUS54494</name>
</gene>
<evidence type="ECO:0000256" key="1">
    <source>
        <dbReference type="SAM" id="MobiDB-lite"/>
    </source>
</evidence>
<name>A0A8H3AJU3_9AGAM</name>
<reference evidence="3" key="1">
    <citation type="submission" date="2021-01" db="EMBL/GenBank/DDBJ databases">
        <authorList>
            <person name="Kaushik A."/>
        </authorList>
    </citation>
    <scope>NUCLEOTIDE SEQUENCE</scope>
    <source>
        <strain evidence="3">AG3-T5</strain>
    </source>
</reference>
<keyword evidence="2" id="KW-0812">Transmembrane</keyword>
<evidence type="ECO:0000313" key="3">
    <source>
        <dbReference type="EMBL" id="CAE6425354.1"/>
    </source>
</evidence>
<feature type="transmembrane region" description="Helical" evidence="2">
    <location>
        <begin position="75"/>
        <end position="99"/>
    </location>
</feature>
<feature type="compositionally biased region" description="Polar residues" evidence="1">
    <location>
        <begin position="186"/>
        <end position="199"/>
    </location>
</feature>
<feature type="compositionally biased region" description="Basic and acidic residues" evidence="1">
    <location>
        <begin position="127"/>
        <end position="136"/>
    </location>
</feature>
<keyword evidence="2" id="KW-1133">Transmembrane helix</keyword>
<evidence type="ECO:0000313" key="4">
    <source>
        <dbReference type="Proteomes" id="UP000663841"/>
    </source>
</evidence>
<evidence type="ECO:0000256" key="2">
    <source>
        <dbReference type="SAM" id="Phobius"/>
    </source>
</evidence>